<dbReference type="InterPro" id="IPR029058">
    <property type="entry name" value="AB_hydrolase_fold"/>
</dbReference>
<keyword evidence="5" id="KW-0677">Repeat</keyword>
<dbReference type="InterPro" id="IPR001031">
    <property type="entry name" value="Thioesterase"/>
</dbReference>
<dbReference type="Gene3D" id="3.40.50.1820">
    <property type="entry name" value="alpha/beta hydrolase"/>
    <property type="match status" value="1"/>
</dbReference>
<dbReference type="FunFam" id="3.40.50.980:FF:000001">
    <property type="entry name" value="Non-ribosomal peptide synthetase"/>
    <property type="match status" value="1"/>
</dbReference>
<dbReference type="CDD" id="cd12114">
    <property type="entry name" value="A_NRPS_TlmIV_like"/>
    <property type="match status" value="1"/>
</dbReference>
<dbReference type="Gene3D" id="3.40.50.12780">
    <property type="entry name" value="N-terminal domain of ligase-like"/>
    <property type="match status" value="1"/>
</dbReference>
<dbReference type="InterPro" id="IPR020806">
    <property type="entry name" value="PKS_PP-bd"/>
</dbReference>
<dbReference type="RefSeq" id="WP_066602500.1">
    <property type="nucleotide sequence ID" value="NZ_CP014230.1"/>
</dbReference>
<dbReference type="CDD" id="cd02440">
    <property type="entry name" value="AdoMet_MTases"/>
    <property type="match status" value="1"/>
</dbReference>
<dbReference type="InterPro" id="IPR036736">
    <property type="entry name" value="ACP-like_sf"/>
</dbReference>
<dbReference type="Pfam" id="PF00501">
    <property type="entry name" value="AMP-binding"/>
    <property type="match status" value="1"/>
</dbReference>
<dbReference type="Gene3D" id="3.30.559.10">
    <property type="entry name" value="Chloramphenicol acetyltransferase-like domain"/>
    <property type="match status" value="1"/>
</dbReference>
<dbReference type="Gene3D" id="3.40.50.150">
    <property type="entry name" value="Vaccinia Virus protein VP39"/>
    <property type="match status" value="1"/>
</dbReference>
<dbReference type="SUPFAM" id="SSF47336">
    <property type="entry name" value="ACP-like"/>
    <property type="match status" value="1"/>
</dbReference>
<name>A0A0X8JND1_9BACT</name>
<evidence type="ECO:0000256" key="2">
    <source>
        <dbReference type="ARBA" id="ARBA00022450"/>
    </source>
</evidence>
<dbReference type="GO" id="GO:0005737">
    <property type="term" value="C:cytoplasm"/>
    <property type="evidence" value="ECO:0007669"/>
    <property type="project" value="TreeGrafter"/>
</dbReference>
<feature type="domain" description="Carrier" evidence="6">
    <location>
        <begin position="1391"/>
        <end position="1466"/>
    </location>
</feature>
<dbReference type="FunFam" id="3.30.559.10:FF:000023">
    <property type="entry name" value="Non-ribosomal peptide synthetase"/>
    <property type="match status" value="1"/>
</dbReference>
<dbReference type="STRING" id="888061.AXF15_01765"/>
<dbReference type="InterPro" id="IPR009081">
    <property type="entry name" value="PP-bd_ACP"/>
</dbReference>
<dbReference type="GO" id="GO:0043041">
    <property type="term" value="P:amino acid activation for nonribosomal peptide biosynthetic process"/>
    <property type="evidence" value="ECO:0007669"/>
    <property type="project" value="TreeGrafter"/>
</dbReference>
<proteinExistence type="predicted"/>
<organism evidence="7 8">
    <name type="scientific">Desulfomicrobium orale DSM 12838</name>
    <dbReference type="NCBI Taxonomy" id="888061"/>
    <lineage>
        <taxon>Bacteria</taxon>
        <taxon>Pseudomonadati</taxon>
        <taxon>Thermodesulfobacteriota</taxon>
        <taxon>Desulfovibrionia</taxon>
        <taxon>Desulfovibrionales</taxon>
        <taxon>Desulfomicrobiaceae</taxon>
        <taxon>Desulfomicrobium</taxon>
    </lineage>
</organism>
<evidence type="ECO:0000256" key="4">
    <source>
        <dbReference type="ARBA" id="ARBA00022598"/>
    </source>
</evidence>
<dbReference type="InterPro" id="IPR029063">
    <property type="entry name" value="SAM-dependent_MTases_sf"/>
</dbReference>
<evidence type="ECO:0000256" key="1">
    <source>
        <dbReference type="ARBA" id="ARBA00004924"/>
    </source>
</evidence>
<dbReference type="SMART" id="SM01294">
    <property type="entry name" value="PKS_PP_betabranch"/>
    <property type="match status" value="1"/>
</dbReference>
<dbReference type="PANTHER" id="PTHR45527">
    <property type="entry name" value="NONRIBOSOMAL PEPTIDE SYNTHETASE"/>
    <property type="match status" value="1"/>
</dbReference>
<dbReference type="InterPro" id="IPR010071">
    <property type="entry name" value="AA_adenyl_dom"/>
</dbReference>
<dbReference type="Pfam" id="PF00975">
    <property type="entry name" value="Thioesterase"/>
    <property type="match status" value="1"/>
</dbReference>
<keyword evidence="4" id="KW-0436">Ligase</keyword>
<evidence type="ECO:0000313" key="8">
    <source>
        <dbReference type="Proteomes" id="UP000063964"/>
    </source>
</evidence>
<keyword evidence="2" id="KW-0596">Phosphopantetheine</keyword>
<dbReference type="EMBL" id="CP014230">
    <property type="protein sequence ID" value="AMD91964.1"/>
    <property type="molecule type" value="Genomic_DNA"/>
</dbReference>
<dbReference type="Pfam" id="PF08242">
    <property type="entry name" value="Methyltransf_12"/>
    <property type="match status" value="1"/>
</dbReference>
<evidence type="ECO:0000256" key="3">
    <source>
        <dbReference type="ARBA" id="ARBA00022553"/>
    </source>
</evidence>
<dbReference type="InterPro" id="IPR013217">
    <property type="entry name" value="Methyltransf_12"/>
</dbReference>
<dbReference type="FunFam" id="3.40.50.12780:FF:000012">
    <property type="entry name" value="Non-ribosomal peptide synthetase"/>
    <property type="match status" value="1"/>
</dbReference>
<dbReference type="PROSITE" id="PS00455">
    <property type="entry name" value="AMP_BINDING"/>
    <property type="match status" value="1"/>
</dbReference>
<dbReference type="SUPFAM" id="SSF53335">
    <property type="entry name" value="S-adenosyl-L-methionine-dependent methyltransferases"/>
    <property type="match status" value="1"/>
</dbReference>
<dbReference type="GO" id="GO:0031177">
    <property type="term" value="F:phosphopantetheine binding"/>
    <property type="evidence" value="ECO:0007669"/>
    <property type="project" value="InterPro"/>
</dbReference>
<dbReference type="OrthoDB" id="9757540at2"/>
<dbReference type="GO" id="GO:0009403">
    <property type="term" value="P:toxin biosynthetic process"/>
    <property type="evidence" value="ECO:0007669"/>
    <property type="project" value="UniProtKB-ARBA"/>
</dbReference>
<dbReference type="InterPro" id="IPR057737">
    <property type="entry name" value="Condensation_MtbB-like"/>
</dbReference>
<accession>A0A0X8JND1</accession>
<dbReference type="PROSITE" id="PS50075">
    <property type="entry name" value="CARRIER"/>
    <property type="match status" value="1"/>
</dbReference>
<dbReference type="Pfam" id="PF00550">
    <property type="entry name" value="PP-binding"/>
    <property type="match status" value="1"/>
</dbReference>
<dbReference type="InterPro" id="IPR020802">
    <property type="entry name" value="TesA-like"/>
</dbReference>
<dbReference type="CDD" id="cd19535">
    <property type="entry name" value="Cyc_NRPS"/>
    <property type="match status" value="1"/>
</dbReference>
<evidence type="ECO:0000256" key="5">
    <source>
        <dbReference type="ARBA" id="ARBA00022737"/>
    </source>
</evidence>
<dbReference type="PANTHER" id="PTHR45527:SF10">
    <property type="entry name" value="PYOCHELIN SYNTHASE PCHF"/>
    <property type="match status" value="1"/>
</dbReference>
<dbReference type="NCBIfam" id="TIGR01733">
    <property type="entry name" value="AA-adenyl-dom"/>
    <property type="match status" value="1"/>
</dbReference>
<dbReference type="Gene3D" id="1.10.1200.10">
    <property type="entry name" value="ACP-like"/>
    <property type="match status" value="1"/>
</dbReference>
<dbReference type="SUPFAM" id="SSF53474">
    <property type="entry name" value="alpha/beta-Hydrolases"/>
    <property type="match status" value="1"/>
</dbReference>
<comment type="pathway">
    <text evidence="1">Siderophore biosynthesis.</text>
</comment>
<sequence>MSYDASLLPGGSSLSEEQESLLALFLEKDDFAIENVEKNPVITLRPEDRYRPFPLTDIQLAYMIGRDNTSLGASNVSSHVYFEMDTVDLDFERYQNAWRKFVDRHDMMRSVIFKTGQQMVLEHTPPFEVKYFDLRGETEARKQEILGEIREELRQKIKPVDVWPMYDIYLSRIDERKYRMHVSLEGLNADVLSFQTMMVQVQNFYNNPDLELPPLELTFRDYVLSLAERRNMDSYRQAQTYWRERIPTLSPGPRMPVLSENAVGVPVSKPMDGQLSPEKWTRLKDYGTRIGLSPTSILLAAFSEVLRRWNSEKNFCLNLTLFNRLPLHPQIDEVVGDFTDTLLLEVCDDPGATFEQRAIALRDRLWDDLDNRQFGGVDVLRELNRFRSASEQQYLPVVFTSTFLIGDYGDSLEGMLFDGNPVEKVFTSSQTPQLLLDHQVYESAGWLRIHWDVRAEYFHEGYLESMLDAYVDLLDRLAGDESLWSRKDVVVLPAEQLEQREAYNRTAGEVSSEYMHTLFARSACNAPDREAIAAPGISLTYAGLAGRVATVAGELDGRVKPNELVAVVMEKGWEQAVAVLGVLYAGAAYLPLDPAMPRQRMEFILRDAGVRFVLTQSRLTRALEWMDGLSLLAVDTLAEGNGADLWNRRPVQKQTDLAYVIYTSGSTGTPKGVMIGHRAAVNTLVDINTRFRIGPDDRVIALANLGFDLSVWDIFGTLAAGGTIVFPDAAQIREPGHWLDLVQRERVTVWNTVPAMMKMLIEYKSALQGVQKGTLRLVLLSGDWLPLDLPDQIRGHYDAEVVSLGGATEASIWSILYPIGRVDPKWESIPYGYPMLNQQFHVLNDELRPCPDYVSGHLYIGGEGLSDGYWHDPENTAKSFITHPVTGERLYRTGDIGYFHPDGHIVLLGREDNQLKINGFRVELGEIEHAMLQHPDIREAVVQPFGDKKNPRLAAYFTARGNDALHTRKVVEWRDAEDMWKRIAAVDSGIAGIAENTRRQGLEKNLGPGSELYDAGVQASLYELGVYRQEGEVHAVDEILRITGIRPRYERWLIRALLSLEEKGLLVREGEAFRLVKPFQFTTADEVQARFAGQGVGFLASKAKGMVDLLLERTHSAEIYASDKIKGLYGTVFRYSYQIVRDAISLMAQDHPLDILEVGGGHGGATTVVMQVLPDNTASFCFTDISRYFLQNAEDKFGKHPFFKCRLFDLDEEIVSQGFAPHSYDVIIAASVLHDVKRIAPSLARLRSLLKPGGVLFAIEQTLFFKAHDLTMGLQQGFDVFEDTELRPLHPLLSGDQWEEQFRLAGFDNVHQCRTVDGAEQNVILAQAPLQAWQFEPQLLEAFLKERVPGYMVPSVFVELDAMPRNRSGKIDRQELPRPEAEAGTVKPVRIPETETQKRLAELWASTLQIDAPGLDDSFFELGGDSLLATVLITRIHEAFKVELGVQELYTLNSLKEMAEYIDMPRHQNKILLPLQESGKDNVILGIAEGRSRVELFADFARLYKDEADFYGCILRGKDGREEPLRTVEEIAAYFVEEILRVRPKARLTIVGFCVGGMIGYEMAVQLQRRGVEVKHLVAVDTGAPGAAFSHKLSLLFMYLGTYFLPTNIYSGLEKDPVLRVLKQPDVVEDAIRLEDLMAMSLDECVEAIYRYVTGKKLLEDVTLEEFAHEYKLFEATVGSAKTYSPSPYKGTLKYFFATDLLQGIPDPRPFWRTMPASEVKIFDVPGNHFDCILGDNAHNIADHIGSVK</sequence>
<dbReference type="SUPFAM" id="SSF56801">
    <property type="entry name" value="Acetyl-CoA synthetase-like"/>
    <property type="match status" value="1"/>
</dbReference>
<reference evidence="8" key="1">
    <citation type="submission" date="2016-02" db="EMBL/GenBank/DDBJ databases">
        <authorList>
            <person name="Holder M.E."/>
            <person name="Ajami N.J."/>
            <person name="Petrosino J.F."/>
        </authorList>
    </citation>
    <scope>NUCLEOTIDE SEQUENCE [LARGE SCALE GENOMIC DNA]</scope>
    <source>
        <strain evidence="8">DSM 12838</strain>
    </source>
</reference>
<dbReference type="SMART" id="SM00824">
    <property type="entry name" value="PKS_TE"/>
    <property type="match status" value="1"/>
</dbReference>
<evidence type="ECO:0000259" key="6">
    <source>
        <dbReference type="PROSITE" id="PS50075"/>
    </source>
</evidence>
<dbReference type="KEGG" id="doa:AXF15_01765"/>
<dbReference type="Proteomes" id="UP000063964">
    <property type="component" value="Chromosome"/>
</dbReference>
<dbReference type="InterPro" id="IPR042099">
    <property type="entry name" value="ANL_N_sf"/>
</dbReference>
<evidence type="ECO:0000313" key="7">
    <source>
        <dbReference type="EMBL" id="AMD91964.1"/>
    </source>
</evidence>
<dbReference type="SMART" id="SM00823">
    <property type="entry name" value="PKS_PP"/>
    <property type="match status" value="1"/>
</dbReference>
<dbReference type="InterPro" id="IPR045851">
    <property type="entry name" value="AMP-bd_C_sf"/>
</dbReference>
<keyword evidence="8" id="KW-1185">Reference proteome</keyword>
<dbReference type="InterPro" id="IPR000873">
    <property type="entry name" value="AMP-dep_synth/lig_dom"/>
</dbReference>
<protein>
    <recommendedName>
        <fullName evidence="6">Carrier domain-containing protein</fullName>
    </recommendedName>
</protein>
<keyword evidence="3" id="KW-0597">Phosphoprotein</keyword>
<dbReference type="GO" id="GO:0016874">
    <property type="term" value="F:ligase activity"/>
    <property type="evidence" value="ECO:0007669"/>
    <property type="project" value="UniProtKB-KW"/>
</dbReference>
<gene>
    <name evidence="7" type="ORF">AXF15_01765</name>
</gene>
<dbReference type="Pfam" id="PF00668">
    <property type="entry name" value="Condensation"/>
    <property type="match status" value="1"/>
</dbReference>
<dbReference type="Gene3D" id="3.30.559.30">
    <property type="entry name" value="Nonribosomal peptide synthetase, condensation domain"/>
    <property type="match status" value="1"/>
</dbReference>
<dbReference type="SUPFAM" id="SSF52777">
    <property type="entry name" value="CoA-dependent acyltransferases"/>
    <property type="match status" value="2"/>
</dbReference>
<dbReference type="InterPro" id="IPR001242">
    <property type="entry name" value="Condensation_dom"/>
</dbReference>
<dbReference type="InterPro" id="IPR023213">
    <property type="entry name" value="CAT-like_dom_sf"/>
</dbReference>
<dbReference type="Gene3D" id="3.30.300.30">
    <property type="match status" value="1"/>
</dbReference>
<dbReference type="InterPro" id="IPR020845">
    <property type="entry name" value="AMP-binding_CS"/>
</dbReference>